<dbReference type="GO" id="GO:0007165">
    <property type="term" value="P:signal transduction"/>
    <property type="evidence" value="ECO:0007669"/>
    <property type="project" value="TreeGrafter"/>
</dbReference>
<gene>
    <name evidence="4" type="ORF">RRG08_052443</name>
</gene>
<dbReference type="Proteomes" id="UP001283361">
    <property type="component" value="Unassembled WGS sequence"/>
</dbReference>
<dbReference type="Pfam" id="PF00397">
    <property type="entry name" value="WW"/>
    <property type="match status" value="1"/>
</dbReference>
<dbReference type="InterPro" id="IPR001202">
    <property type="entry name" value="WW_dom"/>
</dbReference>
<feature type="region of interest" description="Disordered" evidence="2">
    <location>
        <begin position="113"/>
        <end position="228"/>
    </location>
</feature>
<keyword evidence="1" id="KW-0677">Repeat</keyword>
<feature type="region of interest" description="Disordered" evidence="2">
    <location>
        <begin position="245"/>
        <end position="302"/>
    </location>
</feature>
<feature type="compositionally biased region" description="Basic and acidic residues" evidence="2">
    <location>
        <begin position="27"/>
        <end position="45"/>
    </location>
</feature>
<sequence>MPMRLKGCLSSVSVENVPLEETTTGRSIEDKGFRSVAKENSKPEISRFSSKCSPGYVWSARQSRVIEDQTPSPTKESLEVSTGVQSEEKGCQTKITAIVSNSDVLAKIALPQKSEIENGTTVSTTSEEKVNGSTAKTGEKEGEKNALVSARKTRSLSAARDDDSFGVRELSTLRRSSAPAVHPSRERKTWKREMSINEDDVSEQSGEESGQKLTSINRKANQVDKKTQVSELEIGTDLKRACRNEKKCGTEPDSRAIRGDQQRMEKIEESDGSSGSSTSDTSESSSDSSDSDDSLEDYELPFGWEKVEDPHYGVYYIDHVNRRTQYENPVHTAKKQAGKWGTGSLAGIYSI</sequence>
<feature type="compositionally biased region" description="Basic and acidic residues" evidence="2">
    <location>
        <begin position="183"/>
        <end position="195"/>
    </location>
</feature>
<dbReference type="EMBL" id="JAWDGP010000740">
    <property type="protein sequence ID" value="KAK3797844.1"/>
    <property type="molecule type" value="Genomic_DNA"/>
</dbReference>
<dbReference type="GO" id="GO:0005737">
    <property type="term" value="C:cytoplasm"/>
    <property type="evidence" value="ECO:0007669"/>
    <property type="project" value="TreeGrafter"/>
</dbReference>
<dbReference type="AlphaFoldDB" id="A0AAE1B111"/>
<dbReference type="PANTHER" id="PTHR10316">
    <property type="entry name" value="MEMBRANE ASSOCIATED GUANYLATE KINASE-RELATED"/>
    <property type="match status" value="1"/>
</dbReference>
<keyword evidence="5" id="KW-1185">Reference proteome</keyword>
<feature type="domain" description="WW" evidence="3">
    <location>
        <begin position="298"/>
        <end position="331"/>
    </location>
</feature>
<feature type="compositionally biased region" description="Basic and acidic residues" evidence="2">
    <location>
        <begin position="245"/>
        <end position="269"/>
    </location>
</feature>
<feature type="compositionally biased region" description="Acidic residues" evidence="2">
    <location>
        <begin position="196"/>
        <end position="206"/>
    </location>
</feature>
<feature type="compositionally biased region" description="Polar residues" evidence="2">
    <location>
        <begin position="117"/>
        <end position="136"/>
    </location>
</feature>
<evidence type="ECO:0000313" key="5">
    <source>
        <dbReference type="Proteomes" id="UP001283361"/>
    </source>
</evidence>
<feature type="compositionally biased region" description="Polar residues" evidence="2">
    <location>
        <begin position="69"/>
        <end position="85"/>
    </location>
</feature>
<evidence type="ECO:0000256" key="1">
    <source>
        <dbReference type="ARBA" id="ARBA00022737"/>
    </source>
</evidence>
<evidence type="ECO:0000256" key="2">
    <source>
        <dbReference type="SAM" id="MobiDB-lite"/>
    </source>
</evidence>
<evidence type="ECO:0000259" key="3">
    <source>
        <dbReference type="PROSITE" id="PS50020"/>
    </source>
</evidence>
<feature type="compositionally biased region" description="Acidic residues" evidence="2">
    <location>
        <begin position="289"/>
        <end position="299"/>
    </location>
</feature>
<dbReference type="InterPro" id="IPR036020">
    <property type="entry name" value="WW_dom_sf"/>
</dbReference>
<dbReference type="PROSITE" id="PS01159">
    <property type="entry name" value="WW_DOMAIN_1"/>
    <property type="match status" value="1"/>
</dbReference>
<feature type="compositionally biased region" description="Polar residues" evidence="2">
    <location>
        <begin position="207"/>
        <end position="220"/>
    </location>
</feature>
<protein>
    <recommendedName>
        <fullName evidence="3">WW domain-containing protein</fullName>
    </recommendedName>
</protein>
<dbReference type="FunFam" id="2.20.70.10:FF:000001">
    <property type="entry name" value="Membrane-associated guanylate kinase, WW and PDZ domain-containing protein 1"/>
    <property type="match status" value="1"/>
</dbReference>
<evidence type="ECO:0000313" key="4">
    <source>
        <dbReference type="EMBL" id="KAK3797844.1"/>
    </source>
</evidence>
<feature type="region of interest" description="Disordered" evidence="2">
    <location>
        <begin position="22"/>
        <end position="52"/>
    </location>
</feature>
<dbReference type="Gene3D" id="2.20.70.10">
    <property type="match status" value="1"/>
</dbReference>
<dbReference type="PANTHER" id="PTHR10316:SF40">
    <property type="entry name" value="LD27118P"/>
    <property type="match status" value="1"/>
</dbReference>
<name>A0AAE1B111_9GAST</name>
<feature type="compositionally biased region" description="Low complexity" evidence="2">
    <location>
        <begin position="272"/>
        <end position="288"/>
    </location>
</feature>
<reference evidence="4" key="1">
    <citation type="journal article" date="2023" name="G3 (Bethesda)">
        <title>A reference genome for the long-term kleptoplast-retaining sea slug Elysia crispata morphotype clarki.</title>
        <authorList>
            <person name="Eastman K.E."/>
            <person name="Pendleton A.L."/>
            <person name="Shaikh M.A."/>
            <person name="Suttiyut T."/>
            <person name="Ogas R."/>
            <person name="Tomko P."/>
            <person name="Gavelis G."/>
            <person name="Widhalm J.R."/>
            <person name="Wisecaver J.H."/>
        </authorList>
    </citation>
    <scope>NUCLEOTIDE SEQUENCE</scope>
    <source>
        <strain evidence="4">ECLA1</strain>
    </source>
</reference>
<feature type="region of interest" description="Disordered" evidence="2">
    <location>
        <begin position="64"/>
        <end position="87"/>
    </location>
</feature>
<comment type="caution">
    <text evidence="4">The sequence shown here is derived from an EMBL/GenBank/DDBJ whole genome shotgun (WGS) entry which is preliminary data.</text>
</comment>
<proteinExistence type="predicted"/>
<accession>A0AAE1B111</accession>
<dbReference type="PROSITE" id="PS50020">
    <property type="entry name" value="WW_DOMAIN_2"/>
    <property type="match status" value="1"/>
</dbReference>
<organism evidence="4 5">
    <name type="scientific">Elysia crispata</name>
    <name type="common">lettuce slug</name>
    <dbReference type="NCBI Taxonomy" id="231223"/>
    <lineage>
        <taxon>Eukaryota</taxon>
        <taxon>Metazoa</taxon>
        <taxon>Spiralia</taxon>
        <taxon>Lophotrochozoa</taxon>
        <taxon>Mollusca</taxon>
        <taxon>Gastropoda</taxon>
        <taxon>Heterobranchia</taxon>
        <taxon>Euthyneura</taxon>
        <taxon>Panpulmonata</taxon>
        <taxon>Sacoglossa</taxon>
        <taxon>Placobranchoidea</taxon>
        <taxon>Plakobranchidae</taxon>
        <taxon>Elysia</taxon>
    </lineage>
</organism>
<dbReference type="CDD" id="cd00201">
    <property type="entry name" value="WW"/>
    <property type="match status" value="1"/>
</dbReference>
<dbReference type="SMART" id="SM00456">
    <property type="entry name" value="WW"/>
    <property type="match status" value="1"/>
</dbReference>
<dbReference type="SUPFAM" id="SSF51045">
    <property type="entry name" value="WW domain"/>
    <property type="match status" value="1"/>
</dbReference>